<protein>
    <submittedName>
        <fullName evidence="6">1-aminocyclopropane-1-carboxylate deaminase</fullName>
    </submittedName>
</protein>
<keyword evidence="3 4" id="KW-0663">Pyridoxal phosphate</keyword>
<evidence type="ECO:0000259" key="5">
    <source>
        <dbReference type="Pfam" id="PF00291"/>
    </source>
</evidence>
<dbReference type="AlphaFoldDB" id="A0A1E3SB50"/>
<dbReference type="Proteomes" id="UP000192739">
    <property type="component" value="Unassembled WGS sequence"/>
</dbReference>
<dbReference type="InterPro" id="IPR027278">
    <property type="entry name" value="ACCD_DCysDesulf"/>
</dbReference>
<dbReference type="InterPro" id="IPR001926">
    <property type="entry name" value="TrpB-like_PALP"/>
</dbReference>
<organism evidence="6 7">
    <name type="scientific">Mycobacterium intermedium</name>
    <dbReference type="NCBI Taxonomy" id="28445"/>
    <lineage>
        <taxon>Bacteria</taxon>
        <taxon>Bacillati</taxon>
        <taxon>Actinomycetota</taxon>
        <taxon>Actinomycetes</taxon>
        <taxon>Mycobacteriales</taxon>
        <taxon>Mycobacteriaceae</taxon>
        <taxon>Mycobacterium</taxon>
        <taxon>Mycobacterium simiae complex</taxon>
    </lineage>
</organism>
<dbReference type="PIRSF" id="PIRSF006278">
    <property type="entry name" value="ACCD_DCysDesulf"/>
    <property type="match status" value="1"/>
</dbReference>
<feature type="modified residue" description="N6-(pyridoxal phosphate)lysine" evidence="4">
    <location>
        <position position="57"/>
    </location>
</feature>
<dbReference type="PANTHER" id="PTHR43780">
    <property type="entry name" value="1-AMINOCYCLOPROPANE-1-CARBOXYLATE DEAMINASE-RELATED"/>
    <property type="match status" value="1"/>
</dbReference>
<dbReference type="SUPFAM" id="SSF53686">
    <property type="entry name" value="Tryptophan synthase beta subunit-like PLP-dependent enzymes"/>
    <property type="match status" value="1"/>
</dbReference>
<evidence type="ECO:0000313" key="7">
    <source>
        <dbReference type="Proteomes" id="UP000192739"/>
    </source>
</evidence>
<evidence type="ECO:0000313" key="6">
    <source>
        <dbReference type="EMBL" id="ORB00485.1"/>
    </source>
</evidence>
<keyword evidence="7" id="KW-1185">Reference proteome</keyword>
<dbReference type="EMBL" id="MVHT01000053">
    <property type="protein sequence ID" value="ORB00485.1"/>
    <property type="molecule type" value="Genomic_DNA"/>
</dbReference>
<dbReference type="RefSeq" id="WP_069420868.1">
    <property type="nucleotide sequence ID" value="NZ_CBCRZH010000037.1"/>
</dbReference>
<dbReference type="Gene3D" id="3.40.50.1100">
    <property type="match status" value="2"/>
</dbReference>
<dbReference type="GO" id="GO:0019148">
    <property type="term" value="F:D-cysteine desulfhydrase activity"/>
    <property type="evidence" value="ECO:0007669"/>
    <property type="project" value="TreeGrafter"/>
</dbReference>
<gene>
    <name evidence="6" type="ORF">BST27_18475</name>
</gene>
<evidence type="ECO:0000256" key="4">
    <source>
        <dbReference type="PIRSR" id="PIRSR006278-2"/>
    </source>
</evidence>
<name>A0A1E3SB50_MYCIE</name>
<dbReference type="OrthoDB" id="9801249at2"/>
<dbReference type="InterPro" id="IPR036052">
    <property type="entry name" value="TrpB-like_PALP_sf"/>
</dbReference>
<dbReference type="Pfam" id="PF00291">
    <property type="entry name" value="PALP"/>
    <property type="match status" value="1"/>
</dbReference>
<feature type="domain" description="Tryptophan synthase beta chain-like PALP" evidence="5">
    <location>
        <begin position="21"/>
        <end position="317"/>
    </location>
</feature>
<comment type="cofactor">
    <cofactor evidence="1">
        <name>pyridoxal 5'-phosphate</name>
        <dbReference type="ChEBI" id="CHEBI:597326"/>
    </cofactor>
</comment>
<dbReference type="GO" id="GO:1901605">
    <property type="term" value="P:alpha-amino acid metabolic process"/>
    <property type="evidence" value="ECO:0007669"/>
    <property type="project" value="UniProtKB-ARBA"/>
</dbReference>
<evidence type="ECO:0000256" key="3">
    <source>
        <dbReference type="ARBA" id="ARBA00022898"/>
    </source>
</evidence>
<evidence type="ECO:0000256" key="1">
    <source>
        <dbReference type="ARBA" id="ARBA00001933"/>
    </source>
</evidence>
<evidence type="ECO:0000256" key="2">
    <source>
        <dbReference type="ARBA" id="ARBA00008639"/>
    </source>
</evidence>
<reference evidence="6 7" key="1">
    <citation type="submission" date="2017-02" db="EMBL/GenBank/DDBJ databases">
        <title>The new phylogeny of genus Mycobacterium.</title>
        <authorList>
            <person name="Tortoli E."/>
            <person name="Trovato A."/>
            <person name="Cirillo D.M."/>
        </authorList>
    </citation>
    <scope>NUCLEOTIDE SEQUENCE [LARGE SCALE GENOMIC DNA]</scope>
    <source>
        <strain evidence="6 7">DSM 44049</strain>
    </source>
</reference>
<accession>A0A1E3SB50</accession>
<sequence length="328" mass="35306">MTAYLHQRFPELREKLGHARLGDGPTPLRALPHLSTNYPIWVKDDGAYGTGGWGGNKIRKLEWLLSDVKRQRRSTILTFGGLGTNWGLATALYARDFGIHTALALIDQPRDDHVEAQLERLRASGADIYLTRTKARTVAAAPYLYVRHRRPYLLPAGGSSPLGVLGYVEAAFELAAQVQAGTMPTPSSIVTAVGSGGTVAGLYLGLGLAGLPDTQVIGIVVNDKLRLDHRAITSPAERAAHLLERRGAKLPSTTLTPGRLTLLRDWLGTGYGHPTKQGEQALRLAHDAEGLDLDPVYTAKAMAALLDLSASGRLPDGPAIYLQTHGPR</sequence>
<comment type="caution">
    <text evidence="6">The sequence shown here is derived from an EMBL/GenBank/DDBJ whole genome shotgun (WGS) entry which is preliminary data.</text>
</comment>
<proteinExistence type="inferred from homology"/>
<dbReference type="STRING" id="28445.BHQ20_19835"/>
<comment type="similarity">
    <text evidence="2">Belongs to the ACC deaminase/D-cysteine desulfhydrase family.</text>
</comment>
<dbReference type="PANTHER" id="PTHR43780:SF2">
    <property type="entry name" value="1-AMINOCYCLOPROPANE-1-CARBOXYLATE DEAMINASE-RELATED"/>
    <property type="match status" value="1"/>
</dbReference>